<comment type="caution">
    <text evidence="7">The sequence shown here is derived from an EMBL/GenBank/DDBJ whole genome shotgun (WGS) entry which is preliminary data.</text>
</comment>
<dbReference type="PANTHER" id="PTHR10209">
    <property type="entry name" value="OXIDOREDUCTASE, 2OG-FE II OXYGENASE FAMILY PROTEIN"/>
    <property type="match status" value="1"/>
</dbReference>
<dbReference type="STRING" id="4615.A0A199W177"/>
<evidence type="ECO:0000256" key="1">
    <source>
        <dbReference type="ARBA" id="ARBA00008056"/>
    </source>
</evidence>
<dbReference type="GO" id="GO:0046872">
    <property type="term" value="F:metal ion binding"/>
    <property type="evidence" value="ECO:0007669"/>
    <property type="project" value="UniProtKB-KW"/>
</dbReference>
<dbReference type="PROSITE" id="PS51471">
    <property type="entry name" value="FE2OG_OXY"/>
    <property type="match status" value="1"/>
</dbReference>
<dbReference type="GO" id="GO:0051213">
    <property type="term" value="F:dioxygenase activity"/>
    <property type="evidence" value="ECO:0007669"/>
    <property type="project" value="UniProtKB-KW"/>
</dbReference>
<dbReference type="Gene3D" id="2.60.120.330">
    <property type="entry name" value="B-lactam Antibiotic, Isopenicillin N Synthase, Chain"/>
    <property type="match status" value="2"/>
</dbReference>
<dbReference type="FunFam" id="2.60.120.330:FF:000006">
    <property type="entry name" value="2-oxoglutarate-Fe(II) type oxidoreductase hxnY"/>
    <property type="match status" value="1"/>
</dbReference>
<evidence type="ECO:0000256" key="5">
    <source>
        <dbReference type="RuleBase" id="RU003682"/>
    </source>
</evidence>
<keyword evidence="3 5" id="KW-0560">Oxidoreductase</keyword>
<dbReference type="Pfam" id="PF03171">
    <property type="entry name" value="2OG-FeII_Oxy"/>
    <property type="match status" value="1"/>
</dbReference>
<dbReference type="InterPro" id="IPR027443">
    <property type="entry name" value="IPNS-like_sf"/>
</dbReference>
<accession>A0A199W177</accession>
<protein>
    <submittedName>
        <fullName evidence="7">Putative 2-oxoglutarate-dependent dioxygenase</fullName>
    </submittedName>
</protein>
<keyword evidence="2 5" id="KW-0479">Metal-binding</keyword>
<dbReference type="Pfam" id="PF14226">
    <property type="entry name" value="DIOX_N"/>
    <property type="match status" value="2"/>
</dbReference>
<keyword evidence="4 5" id="KW-0408">Iron</keyword>
<dbReference type="AlphaFoldDB" id="A0A199W177"/>
<keyword evidence="7" id="KW-0223">Dioxygenase</keyword>
<dbReference type="SUPFAM" id="SSF51197">
    <property type="entry name" value="Clavaminate synthase-like"/>
    <property type="match status" value="2"/>
</dbReference>
<dbReference type="PRINTS" id="PR00682">
    <property type="entry name" value="IPNSYNTHASE"/>
</dbReference>
<reference evidence="7 8" key="1">
    <citation type="journal article" date="2016" name="DNA Res.">
        <title>The draft genome of MD-2 pineapple using hybrid error correction of long reads.</title>
        <authorList>
            <person name="Redwan R.M."/>
            <person name="Saidin A."/>
            <person name="Kumar S.V."/>
        </authorList>
    </citation>
    <scope>NUCLEOTIDE SEQUENCE [LARGE SCALE GENOMIC DNA]</scope>
    <source>
        <strain evidence="8">cv. MD2</strain>
        <tissue evidence="7">Leaf</tissue>
    </source>
</reference>
<dbReference type="Proteomes" id="UP000092600">
    <property type="component" value="Unassembled WGS sequence"/>
</dbReference>
<evidence type="ECO:0000256" key="3">
    <source>
        <dbReference type="ARBA" id="ARBA00023002"/>
    </source>
</evidence>
<gene>
    <name evidence="7" type="ORF">ACMD2_15769</name>
</gene>
<name>A0A199W177_ANACO</name>
<evidence type="ECO:0000256" key="4">
    <source>
        <dbReference type="ARBA" id="ARBA00023004"/>
    </source>
</evidence>
<feature type="domain" description="Fe2OG dioxygenase" evidence="6">
    <location>
        <begin position="291"/>
        <end position="384"/>
    </location>
</feature>
<feature type="non-terminal residue" evidence="7">
    <location>
        <position position="419"/>
    </location>
</feature>
<dbReference type="PANTHER" id="PTHR10209:SF590">
    <property type="entry name" value="2-OXOGLUTARATE (2OG) AND FE(II)-DEPENDENT OXYGENASE SUPERFAMILY PROTEIN"/>
    <property type="match status" value="1"/>
</dbReference>
<dbReference type="InterPro" id="IPR005123">
    <property type="entry name" value="Oxoglu/Fe-dep_dioxygenase_dom"/>
</dbReference>
<evidence type="ECO:0000313" key="7">
    <source>
        <dbReference type="EMBL" id="OAY83217.1"/>
    </source>
</evidence>
<comment type="similarity">
    <text evidence="1 5">Belongs to the iron/ascorbate-dependent oxidoreductase family.</text>
</comment>
<dbReference type="EMBL" id="LSRQ01000371">
    <property type="protein sequence ID" value="OAY83217.1"/>
    <property type="molecule type" value="Genomic_DNA"/>
</dbReference>
<evidence type="ECO:0000259" key="6">
    <source>
        <dbReference type="PROSITE" id="PS51471"/>
    </source>
</evidence>
<evidence type="ECO:0000256" key="2">
    <source>
        <dbReference type="ARBA" id="ARBA00022723"/>
    </source>
</evidence>
<proteinExistence type="inferred from homology"/>
<dbReference type="InterPro" id="IPR026992">
    <property type="entry name" value="DIOX_N"/>
</dbReference>
<organism evidence="7 8">
    <name type="scientific">Ananas comosus</name>
    <name type="common">Pineapple</name>
    <name type="synonym">Ananas ananas</name>
    <dbReference type="NCBI Taxonomy" id="4615"/>
    <lineage>
        <taxon>Eukaryota</taxon>
        <taxon>Viridiplantae</taxon>
        <taxon>Streptophyta</taxon>
        <taxon>Embryophyta</taxon>
        <taxon>Tracheophyta</taxon>
        <taxon>Spermatophyta</taxon>
        <taxon>Magnoliopsida</taxon>
        <taxon>Liliopsida</taxon>
        <taxon>Poales</taxon>
        <taxon>Bromeliaceae</taxon>
        <taxon>Bromelioideae</taxon>
        <taxon>Ananas</taxon>
    </lineage>
</organism>
<dbReference type="InterPro" id="IPR044861">
    <property type="entry name" value="IPNS-like_FE2OG_OXY"/>
</dbReference>
<evidence type="ECO:0000313" key="8">
    <source>
        <dbReference type="Proteomes" id="UP000092600"/>
    </source>
</evidence>
<sequence length="419" mass="48012">MGFAVLGYKRVVWRKSAGPKMSRNLELPLVDLSSSDPFATAQLIRKACVEYGFFYLINHGIEDTLIWEVFRESKKFFALPLEEKMKLEHNDAHRGYTPMYAETLDPSSEFKGPKMSRNLELPLVDLSSSDPFATAQLIRKACVEYGFFYLINHGIEDTLIWEVFRESKKFFALPPEEKMKLEHNDAHRGYTPIYAETLDPSSEFKGDLKESFYIGPNGGTSSGKDPNQWPLEGSIWYYGSFDIIESLPSWRATMESYYERVLAVGRRLLSLIAFALNLDDQFFEKIGALNSPMAFLRLLHYPGELGASDKGNYGASAHSDYGMICREKEKHPQLWEDVSHIDGALIVNIGDMLERWTNCIFRSTLHRVLVIGKERYSVAFFLDPNYDCVVECLESCCSKTSPPRFPPIRSGDYLRERLR</sequence>